<reference evidence="6 7" key="1">
    <citation type="submission" date="2017-06" db="EMBL/GenBank/DDBJ databases">
        <authorList>
            <person name="Kim H.J."/>
            <person name="Triplett B.A."/>
        </authorList>
    </citation>
    <scope>NUCLEOTIDE SEQUENCE [LARGE SCALE GENOMIC DNA]</scope>
    <source>
        <strain evidence="6 7">U15</strain>
    </source>
</reference>
<protein>
    <submittedName>
        <fullName evidence="6">Transcriptional regulator, LysR family</fullName>
    </submittedName>
</protein>
<dbReference type="InterPro" id="IPR036390">
    <property type="entry name" value="WH_DNA-bd_sf"/>
</dbReference>
<dbReference type="EMBL" id="FZOT01000019">
    <property type="protein sequence ID" value="SNT24582.1"/>
    <property type="molecule type" value="Genomic_DNA"/>
</dbReference>
<feature type="domain" description="HTH lysR-type" evidence="5">
    <location>
        <begin position="1"/>
        <end position="59"/>
    </location>
</feature>
<dbReference type="InterPro" id="IPR058163">
    <property type="entry name" value="LysR-type_TF_proteobact-type"/>
</dbReference>
<gene>
    <name evidence="6" type="ORF">SAMN06265795_1195</name>
</gene>
<dbReference type="GO" id="GO:0003700">
    <property type="term" value="F:DNA-binding transcription factor activity"/>
    <property type="evidence" value="ECO:0007669"/>
    <property type="project" value="InterPro"/>
</dbReference>
<dbReference type="SUPFAM" id="SSF46785">
    <property type="entry name" value="Winged helix' DNA-binding domain"/>
    <property type="match status" value="1"/>
</dbReference>
<dbReference type="FunFam" id="1.10.10.10:FF:000001">
    <property type="entry name" value="LysR family transcriptional regulator"/>
    <property type="match status" value="1"/>
</dbReference>
<dbReference type="AlphaFoldDB" id="A0A239L3L3"/>
<evidence type="ECO:0000259" key="5">
    <source>
        <dbReference type="PROSITE" id="PS50931"/>
    </source>
</evidence>
<evidence type="ECO:0000256" key="4">
    <source>
        <dbReference type="ARBA" id="ARBA00023163"/>
    </source>
</evidence>
<dbReference type="Pfam" id="PF03466">
    <property type="entry name" value="LysR_substrate"/>
    <property type="match status" value="1"/>
</dbReference>
<keyword evidence="3" id="KW-0238">DNA-binding</keyword>
<dbReference type="Gene3D" id="1.10.10.10">
    <property type="entry name" value="Winged helix-like DNA-binding domain superfamily/Winged helix DNA-binding domain"/>
    <property type="match status" value="1"/>
</dbReference>
<dbReference type="InterPro" id="IPR000847">
    <property type="entry name" value="LysR_HTH_N"/>
</dbReference>
<dbReference type="FunFam" id="3.40.190.290:FF:000001">
    <property type="entry name" value="Transcriptional regulator, LysR family"/>
    <property type="match status" value="1"/>
</dbReference>
<evidence type="ECO:0000256" key="1">
    <source>
        <dbReference type="ARBA" id="ARBA00009437"/>
    </source>
</evidence>
<comment type="similarity">
    <text evidence="1">Belongs to the LysR transcriptional regulatory family.</text>
</comment>
<dbReference type="Pfam" id="PF00126">
    <property type="entry name" value="HTH_1"/>
    <property type="match status" value="1"/>
</dbReference>
<organism evidence="6 7">
    <name type="scientific">Noviherbaspirillum humi</name>
    <dbReference type="NCBI Taxonomy" id="1688639"/>
    <lineage>
        <taxon>Bacteria</taxon>
        <taxon>Pseudomonadati</taxon>
        <taxon>Pseudomonadota</taxon>
        <taxon>Betaproteobacteria</taxon>
        <taxon>Burkholderiales</taxon>
        <taxon>Oxalobacteraceae</taxon>
        <taxon>Noviherbaspirillum</taxon>
    </lineage>
</organism>
<dbReference type="RefSeq" id="WP_089401272.1">
    <property type="nucleotide sequence ID" value="NZ_FZOT01000019.1"/>
</dbReference>
<evidence type="ECO:0000256" key="3">
    <source>
        <dbReference type="ARBA" id="ARBA00023125"/>
    </source>
</evidence>
<proteinExistence type="inferred from homology"/>
<name>A0A239L3L3_9BURK</name>
<dbReference type="PANTHER" id="PTHR30537:SF5">
    <property type="entry name" value="HTH-TYPE TRANSCRIPTIONAL ACTIVATOR TTDR-RELATED"/>
    <property type="match status" value="1"/>
</dbReference>
<accession>A0A239L3L3</accession>
<evidence type="ECO:0000313" key="7">
    <source>
        <dbReference type="Proteomes" id="UP000198284"/>
    </source>
</evidence>
<keyword evidence="4" id="KW-0804">Transcription</keyword>
<keyword evidence="2" id="KW-0805">Transcription regulation</keyword>
<dbReference type="GO" id="GO:0043565">
    <property type="term" value="F:sequence-specific DNA binding"/>
    <property type="evidence" value="ECO:0007669"/>
    <property type="project" value="TreeGrafter"/>
</dbReference>
<dbReference type="PROSITE" id="PS50931">
    <property type="entry name" value="HTH_LYSR"/>
    <property type="match status" value="1"/>
</dbReference>
<evidence type="ECO:0000256" key="2">
    <source>
        <dbReference type="ARBA" id="ARBA00023015"/>
    </source>
</evidence>
<dbReference type="InterPro" id="IPR036388">
    <property type="entry name" value="WH-like_DNA-bd_sf"/>
</dbReference>
<dbReference type="GO" id="GO:0006351">
    <property type="term" value="P:DNA-templated transcription"/>
    <property type="evidence" value="ECO:0007669"/>
    <property type="project" value="TreeGrafter"/>
</dbReference>
<evidence type="ECO:0000313" key="6">
    <source>
        <dbReference type="EMBL" id="SNT24582.1"/>
    </source>
</evidence>
<dbReference type="CDD" id="cd08479">
    <property type="entry name" value="PBP2_CrgA_like_9"/>
    <property type="match status" value="1"/>
</dbReference>
<dbReference type="Proteomes" id="UP000198284">
    <property type="component" value="Unassembled WGS sequence"/>
</dbReference>
<dbReference type="SUPFAM" id="SSF53850">
    <property type="entry name" value="Periplasmic binding protein-like II"/>
    <property type="match status" value="1"/>
</dbReference>
<dbReference type="PANTHER" id="PTHR30537">
    <property type="entry name" value="HTH-TYPE TRANSCRIPTIONAL REGULATOR"/>
    <property type="match status" value="1"/>
</dbReference>
<sequence>MEPLSDIAFFSLVVRCGSLAAAAQELGVTPPSVSKRLAALEARLKVRLLNRTTRRISLTPEGEIYVAEGERIAADLQMLEQRISGGAVRPQGRLKLGATLGFGRRYIAPALAEFARRYPQIEVQLHLSDRVFNLVEGGFDAIVRFGELPDVRLTARKLASNRRLLCASPEYVEEFGTPASPRDLQKHRCIFIRESDEIYGQWHFRSGVRQETIKVRGHMSTNDGECALTWALAGQGIVMRSEWDAAPLIRSGKLQVLLEDWDLPNADIFIVFPTRSHLSAKTRVLVDYLLEVFQPYHMVANSKRASHW</sequence>
<dbReference type="InterPro" id="IPR005119">
    <property type="entry name" value="LysR_subst-bd"/>
</dbReference>
<keyword evidence="7" id="KW-1185">Reference proteome</keyword>
<dbReference type="Gene3D" id="3.40.190.290">
    <property type="match status" value="1"/>
</dbReference>
<dbReference type="OrthoDB" id="9786526at2"/>